<evidence type="ECO:0000313" key="12">
    <source>
        <dbReference type="Proteomes" id="UP000535509"/>
    </source>
</evidence>
<evidence type="ECO:0000313" key="10">
    <source>
        <dbReference type="EMBL" id="EAK0452180.1"/>
    </source>
</evidence>
<dbReference type="InterPro" id="IPR037294">
    <property type="entry name" value="ABC_BtuC-like"/>
</dbReference>
<evidence type="ECO:0000256" key="6">
    <source>
        <dbReference type="RuleBase" id="RU003943"/>
    </source>
</evidence>
<dbReference type="GeneID" id="61064564"/>
<evidence type="ECO:0000256" key="2">
    <source>
        <dbReference type="ARBA" id="ARBA00008034"/>
    </source>
</evidence>
<evidence type="ECO:0000256" key="7">
    <source>
        <dbReference type="SAM" id="Phobius"/>
    </source>
</evidence>
<dbReference type="Proteomes" id="UP000557842">
    <property type="component" value="Unassembled WGS sequence"/>
</dbReference>
<dbReference type="OMA" id="MRYMLMH"/>
<evidence type="ECO:0000256" key="1">
    <source>
        <dbReference type="ARBA" id="ARBA00004141"/>
    </source>
</evidence>
<dbReference type="GO" id="GO:0043190">
    <property type="term" value="C:ATP-binding cassette (ABC) transporter complex"/>
    <property type="evidence" value="ECO:0007669"/>
    <property type="project" value="InterPro"/>
</dbReference>
<dbReference type="Gene3D" id="1.10.3470.10">
    <property type="entry name" value="ABC transporter involved in vitamin B12 uptake, BtuC"/>
    <property type="match status" value="1"/>
</dbReference>
<feature type="transmembrane region" description="Helical" evidence="7">
    <location>
        <begin position="56"/>
        <end position="81"/>
    </location>
</feature>
<dbReference type="PANTHER" id="PTHR30477:SF13">
    <property type="entry name" value="IRON TRANSPORT SYSTEM MEMBRANE PROTEIN HI_0360-RELATED"/>
    <property type="match status" value="1"/>
</dbReference>
<accession>A0A5L4H4C6</accession>
<sequence>MEWLIEPFNYSYIVKAHIVSLFLCAFCGFLSCFLILKSYSLLADALSHSVTPGVVIAYMMSFSYTISSFICGLFALCSMGLVSRSSKLKTDTIIGVTFSSFFALSLFLVSIYPVSIKLETVFLGDVLSLNDSEVYELIFLIFILFLFLIFSYQKIKFIFFDELGASSVGINVKFYKILFFMLLCFCTVASLKTVGAILVTAMLITPAASASMISFKFNQRVILATLFAGFSGFFGVYISYFLDTYASAMIVLTQILIFIVCFLYKRIVYDRVFA</sequence>
<evidence type="ECO:0000256" key="3">
    <source>
        <dbReference type="ARBA" id="ARBA00022692"/>
    </source>
</evidence>
<keyword evidence="3 6" id="KW-0812">Transmembrane</keyword>
<dbReference type="RefSeq" id="WP_002849148.1">
    <property type="nucleotide sequence ID" value="NZ_AABUZP020000005.1"/>
</dbReference>
<evidence type="ECO:0000313" key="8">
    <source>
        <dbReference type="EMBL" id="EAI5408122.1"/>
    </source>
</evidence>
<dbReference type="PANTHER" id="PTHR30477">
    <property type="entry name" value="ABC-TRANSPORTER METAL-BINDING PROTEIN"/>
    <property type="match status" value="1"/>
</dbReference>
<evidence type="ECO:0000313" key="13">
    <source>
        <dbReference type="Proteomes" id="UP000557842"/>
    </source>
</evidence>
<comment type="caution">
    <text evidence="10">The sequence shown here is derived from an EMBL/GenBank/DDBJ whole genome shotgun (WGS) entry which is preliminary data.</text>
</comment>
<protein>
    <submittedName>
        <fullName evidence="10">Metal ABC transporter permease</fullName>
    </submittedName>
</protein>
<dbReference type="EMBL" id="AACCXM010000001">
    <property type="protein sequence ID" value="EAK0468291.1"/>
    <property type="molecule type" value="Genomic_DNA"/>
</dbReference>
<dbReference type="InterPro" id="IPR001626">
    <property type="entry name" value="ABC_TroCD"/>
</dbReference>
<evidence type="ECO:0000313" key="11">
    <source>
        <dbReference type="EMBL" id="EAK0468291.1"/>
    </source>
</evidence>
<reference evidence="10 13" key="1">
    <citation type="submission" date="2018-05" db="EMBL/GenBank/DDBJ databases">
        <authorList>
            <consortium name="PulseNet: The National Subtyping Network for Foodborne Disease Surveillance"/>
            <person name="Tarr C.L."/>
            <person name="Trees E."/>
            <person name="Katz L.S."/>
            <person name="Carleton-Romer H.A."/>
            <person name="Stroika S."/>
            <person name="Kucerova Z."/>
            <person name="Roache K.F."/>
            <person name="Sabol A.L."/>
            <person name="Besser J."/>
            <person name="Gerner-Smidt P."/>
        </authorList>
    </citation>
    <scope>NUCLEOTIDE SEQUENCE</scope>
    <source>
        <strain evidence="10">2014D-0197</strain>
        <strain evidence="8 13">2016D-0221</strain>
        <strain evidence="11">D4313</strain>
        <strain evidence="9 12">PNUSAC001503</strain>
    </source>
</reference>
<gene>
    <name evidence="10" type="ORF">AAH17_00680</name>
    <name evidence="11" type="ORF">AAH24_02740</name>
    <name evidence="8" type="ORF">BVH53_05340</name>
    <name evidence="9" type="ORF">CX802_03115</name>
</gene>
<comment type="similarity">
    <text evidence="2 6">Belongs to the ABC-3 integral membrane protein family.</text>
</comment>
<comment type="subcellular location">
    <subcellularLocation>
        <location evidence="6">Cell membrane</location>
        <topology evidence="6">Multi-pass membrane protein</topology>
    </subcellularLocation>
    <subcellularLocation>
        <location evidence="1">Membrane</location>
        <topology evidence="1">Multi-pass membrane protein</topology>
    </subcellularLocation>
</comment>
<keyword evidence="6" id="KW-0813">Transport</keyword>
<evidence type="ECO:0000313" key="9">
    <source>
        <dbReference type="EMBL" id="EAI8858838.1"/>
    </source>
</evidence>
<dbReference type="GO" id="GO:0010043">
    <property type="term" value="P:response to zinc ion"/>
    <property type="evidence" value="ECO:0007669"/>
    <property type="project" value="TreeGrafter"/>
</dbReference>
<dbReference type="AlphaFoldDB" id="A0A5L4H4C6"/>
<dbReference type="EMBL" id="AACCXK010000001">
    <property type="protein sequence ID" value="EAK0452180.1"/>
    <property type="molecule type" value="Genomic_DNA"/>
</dbReference>
<dbReference type="CDD" id="cd06550">
    <property type="entry name" value="TM_ABC_iron-siderophores_like"/>
    <property type="match status" value="1"/>
</dbReference>
<dbReference type="Pfam" id="PF00950">
    <property type="entry name" value="ABC-3"/>
    <property type="match status" value="1"/>
</dbReference>
<proteinExistence type="inferred from homology"/>
<keyword evidence="5 7" id="KW-0472">Membrane</keyword>
<dbReference type="SUPFAM" id="SSF81345">
    <property type="entry name" value="ABC transporter involved in vitamin B12 uptake, BtuC"/>
    <property type="match status" value="1"/>
</dbReference>
<evidence type="ECO:0000256" key="4">
    <source>
        <dbReference type="ARBA" id="ARBA00022989"/>
    </source>
</evidence>
<feature type="transmembrane region" description="Helical" evidence="7">
    <location>
        <begin position="246"/>
        <end position="264"/>
    </location>
</feature>
<dbReference type="EMBL" id="AABTCC010000006">
    <property type="protein sequence ID" value="EAI8858838.1"/>
    <property type="molecule type" value="Genomic_DNA"/>
</dbReference>
<feature type="transmembrane region" description="Helical" evidence="7">
    <location>
        <begin position="222"/>
        <end position="240"/>
    </location>
</feature>
<dbReference type="Proteomes" id="UP000535509">
    <property type="component" value="Unassembled WGS sequence"/>
</dbReference>
<feature type="transmembrane region" description="Helical" evidence="7">
    <location>
        <begin position="12"/>
        <end position="36"/>
    </location>
</feature>
<dbReference type="GO" id="GO:0055085">
    <property type="term" value="P:transmembrane transport"/>
    <property type="evidence" value="ECO:0007669"/>
    <property type="project" value="InterPro"/>
</dbReference>
<evidence type="ECO:0000256" key="5">
    <source>
        <dbReference type="ARBA" id="ARBA00023136"/>
    </source>
</evidence>
<feature type="transmembrane region" description="Helical" evidence="7">
    <location>
        <begin position="174"/>
        <end position="191"/>
    </location>
</feature>
<name>A0A5L4H4C6_CAMFE</name>
<feature type="transmembrane region" description="Helical" evidence="7">
    <location>
        <begin position="197"/>
        <end position="215"/>
    </location>
</feature>
<feature type="transmembrane region" description="Helical" evidence="7">
    <location>
        <begin position="134"/>
        <end position="153"/>
    </location>
</feature>
<keyword evidence="4 7" id="KW-1133">Transmembrane helix</keyword>
<keyword evidence="12" id="KW-1185">Reference proteome</keyword>
<dbReference type="EMBL" id="AABQDW010000008">
    <property type="protein sequence ID" value="EAI5408122.1"/>
    <property type="molecule type" value="Genomic_DNA"/>
</dbReference>
<organism evidence="10">
    <name type="scientific">Campylobacter fetus</name>
    <dbReference type="NCBI Taxonomy" id="196"/>
    <lineage>
        <taxon>Bacteria</taxon>
        <taxon>Pseudomonadati</taxon>
        <taxon>Campylobacterota</taxon>
        <taxon>Epsilonproteobacteria</taxon>
        <taxon>Campylobacterales</taxon>
        <taxon>Campylobacteraceae</taxon>
        <taxon>Campylobacter</taxon>
    </lineage>
</organism>
<feature type="transmembrane region" description="Helical" evidence="7">
    <location>
        <begin position="93"/>
        <end position="114"/>
    </location>
</feature>